<comment type="caution">
    <text evidence="1">The sequence shown here is derived from an EMBL/GenBank/DDBJ whole genome shotgun (WGS) entry which is preliminary data.</text>
</comment>
<reference evidence="2" key="1">
    <citation type="journal article" date="2022" name="Mol. Ecol. Resour.">
        <title>The genomes of chicory, endive, great burdock and yacon provide insights into Asteraceae palaeo-polyploidization history and plant inulin production.</title>
        <authorList>
            <person name="Fan W."/>
            <person name="Wang S."/>
            <person name="Wang H."/>
            <person name="Wang A."/>
            <person name="Jiang F."/>
            <person name="Liu H."/>
            <person name="Zhao H."/>
            <person name="Xu D."/>
            <person name="Zhang Y."/>
        </authorList>
    </citation>
    <scope>NUCLEOTIDE SEQUENCE [LARGE SCALE GENOMIC DNA]</scope>
    <source>
        <strain evidence="2">cv. Yunnan</strain>
    </source>
</reference>
<protein>
    <submittedName>
        <fullName evidence="1">Uncharacterized protein</fullName>
    </submittedName>
</protein>
<organism evidence="1 2">
    <name type="scientific">Smallanthus sonchifolius</name>
    <dbReference type="NCBI Taxonomy" id="185202"/>
    <lineage>
        <taxon>Eukaryota</taxon>
        <taxon>Viridiplantae</taxon>
        <taxon>Streptophyta</taxon>
        <taxon>Embryophyta</taxon>
        <taxon>Tracheophyta</taxon>
        <taxon>Spermatophyta</taxon>
        <taxon>Magnoliopsida</taxon>
        <taxon>eudicotyledons</taxon>
        <taxon>Gunneridae</taxon>
        <taxon>Pentapetalae</taxon>
        <taxon>asterids</taxon>
        <taxon>campanulids</taxon>
        <taxon>Asterales</taxon>
        <taxon>Asteraceae</taxon>
        <taxon>Asteroideae</taxon>
        <taxon>Heliantheae alliance</taxon>
        <taxon>Millerieae</taxon>
        <taxon>Smallanthus</taxon>
    </lineage>
</organism>
<dbReference type="Proteomes" id="UP001056120">
    <property type="component" value="Linkage Group LG10"/>
</dbReference>
<gene>
    <name evidence="1" type="ORF">L1987_30877</name>
</gene>
<sequence length="404" mass="45930">MFPNWKTNAPIHYLSKNSFNTLLLLVFSLISAVERVLRIFTRDERGLIIFPVFYDLEPSDLRNWKTKFRKAFAKQEAKNATKAKLWTKALVEVSEIYGLELKKTADGSPGVLMVGIWGVGGSGKTTLAYTIYKKISKQFHGKCIVENVREKTSKYGLEKLQENMLSALFEKEENIQSVREGIDIIKNMEYDKIEAMNIVSCDGDDSSHFCKIVSNMKKLRLLIGKDLENGSMLLQLEGLEIPKGFTPPLLKGNSCKLELPENWCNDYSGLLICVVCSNDVCFNPYHKWINMKKVSGMDSKDDVVWKESDGGNSTLVWYVSFDLLRHASWWDQTHNVVSFNIDDHLENRDHEFCSGFGVRLIDKKSRSGLTETSTNSSSHYTPKFKIQHDSAYAVTASLTPYHSS</sequence>
<dbReference type="EMBL" id="CM042027">
    <property type="protein sequence ID" value="KAI3802736.1"/>
    <property type="molecule type" value="Genomic_DNA"/>
</dbReference>
<evidence type="ECO:0000313" key="1">
    <source>
        <dbReference type="EMBL" id="KAI3802736.1"/>
    </source>
</evidence>
<name>A0ACB9I5I9_9ASTR</name>
<evidence type="ECO:0000313" key="2">
    <source>
        <dbReference type="Proteomes" id="UP001056120"/>
    </source>
</evidence>
<accession>A0ACB9I5I9</accession>
<keyword evidence="2" id="KW-1185">Reference proteome</keyword>
<reference evidence="1 2" key="2">
    <citation type="journal article" date="2022" name="Mol. Ecol. Resour.">
        <title>The genomes of chicory, endive, great burdock and yacon provide insights into Asteraceae paleo-polyploidization history and plant inulin production.</title>
        <authorList>
            <person name="Fan W."/>
            <person name="Wang S."/>
            <person name="Wang H."/>
            <person name="Wang A."/>
            <person name="Jiang F."/>
            <person name="Liu H."/>
            <person name="Zhao H."/>
            <person name="Xu D."/>
            <person name="Zhang Y."/>
        </authorList>
    </citation>
    <scope>NUCLEOTIDE SEQUENCE [LARGE SCALE GENOMIC DNA]</scope>
    <source>
        <strain evidence="2">cv. Yunnan</strain>
        <tissue evidence="1">Leaves</tissue>
    </source>
</reference>
<proteinExistence type="predicted"/>